<proteinExistence type="predicted"/>
<keyword evidence="2" id="KW-1185">Reference proteome</keyword>
<evidence type="ECO:0000313" key="1">
    <source>
        <dbReference type="EMBL" id="KAJ4450988.1"/>
    </source>
</evidence>
<accession>A0ABQ8TWB3</accession>
<name>A0ABQ8TWB3_PERAM</name>
<dbReference type="Proteomes" id="UP001148838">
    <property type="component" value="Unassembled WGS sequence"/>
</dbReference>
<sequence>MTHFELNTQYKCARDIHYVTCPSGVILFTNTTLLKLVHQLKHHDILNRNTFCEEILSRWDEVEDFTEPSVYSQSRLKVAVNINSIELVSIVRSRNMFAFSSDERAFNIESYFRTDVRLAGVLILNKNCIQIHYTDKKIMYAGTVKVGVNNHVIDSYAGIIKVNQWDFVVRNNSNIYIILINLRENRYIIRYIESKFRYQYIDISKRKYRYFVKTDISKRKYRYFVKTDISFPSLFTIHKEI</sequence>
<dbReference type="EMBL" id="JAJSOF020000001">
    <property type="protein sequence ID" value="KAJ4450988.1"/>
    <property type="molecule type" value="Genomic_DNA"/>
</dbReference>
<evidence type="ECO:0000313" key="2">
    <source>
        <dbReference type="Proteomes" id="UP001148838"/>
    </source>
</evidence>
<organism evidence="1 2">
    <name type="scientific">Periplaneta americana</name>
    <name type="common">American cockroach</name>
    <name type="synonym">Blatta americana</name>
    <dbReference type="NCBI Taxonomy" id="6978"/>
    <lineage>
        <taxon>Eukaryota</taxon>
        <taxon>Metazoa</taxon>
        <taxon>Ecdysozoa</taxon>
        <taxon>Arthropoda</taxon>
        <taxon>Hexapoda</taxon>
        <taxon>Insecta</taxon>
        <taxon>Pterygota</taxon>
        <taxon>Neoptera</taxon>
        <taxon>Polyneoptera</taxon>
        <taxon>Dictyoptera</taxon>
        <taxon>Blattodea</taxon>
        <taxon>Blattoidea</taxon>
        <taxon>Blattidae</taxon>
        <taxon>Blattinae</taxon>
        <taxon>Periplaneta</taxon>
    </lineage>
</organism>
<protein>
    <submittedName>
        <fullName evidence="1">Uncharacterized protein</fullName>
    </submittedName>
</protein>
<reference evidence="1 2" key="1">
    <citation type="journal article" date="2022" name="Allergy">
        <title>Genome assembly and annotation of Periplaneta americana reveal a comprehensive cockroach allergen profile.</title>
        <authorList>
            <person name="Wang L."/>
            <person name="Xiong Q."/>
            <person name="Saelim N."/>
            <person name="Wang L."/>
            <person name="Nong W."/>
            <person name="Wan A.T."/>
            <person name="Shi M."/>
            <person name="Liu X."/>
            <person name="Cao Q."/>
            <person name="Hui J.H.L."/>
            <person name="Sookrung N."/>
            <person name="Leung T.F."/>
            <person name="Tungtrongchitr A."/>
            <person name="Tsui S.K.W."/>
        </authorList>
    </citation>
    <scope>NUCLEOTIDE SEQUENCE [LARGE SCALE GENOMIC DNA]</scope>
    <source>
        <strain evidence="1">PWHHKU_190912</strain>
    </source>
</reference>
<gene>
    <name evidence="1" type="ORF">ANN_02423</name>
</gene>
<comment type="caution">
    <text evidence="1">The sequence shown here is derived from an EMBL/GenBank/DDBJ whole genome shotgun (WGS) entry which is preliminary data.</text>
</comment>